<dbReference type="Proteomes" id="UP001162992">
    <property type="component" value="Chromosome 7"/>
</dbReference>
<comment type="caution">
    <text evidence="1">The sequence shown here is derived from an EMBL/GenBank/DDBJ whole genome shotgun (WGS) entry which is preliminary data.</text>
</comment>
<protein>
    <submittedName>
        <fullName evidence="1">Uncharacterized protein</fullName>
    </submittedName>
</protein>
<organism evidence="1 2">
    <name type="scientific">Diphasiastrum complanatum</name>
    <name type="common">Issler's clubmoss</name>
    <name type="synonym">Lycopodium complanatum</name>
    <dbReference type="NCBI Taxonomy" id="34168"/>
    <lineage>
        <taxon>Eukaryota</taxon>
        <taxon>Viridiplantae</taxon>
        <taxon>Streptophyta</taxon>
        <taxon>Embryophyta</taxon>
        <taxon>Tracheophyta</taxon>
        <taxon>Lycopodiopsida</taxon>
        <taxon>Lycopodiales</taxon>
        <taxon>Lycopodiaceae</taxon>
        <taxon>Lycopodioideae</taxon>
        <taxon>Diphasiastrum</taxon>
    </lineage>
</organism>
<dbReference type="EMBL" id="CM055098">
    <property type="protein sequence ID" value="KAJ7550105.1"/>
    <property type="molecule type" value="Genomic_DNA"/>
</dbReference>
<name>A0ACC2D7C6_DIPCM</name>
<proteinExistence type="predicted"/>
<sequence>MADYGRRSPSKRTRRDFEELAPRASYGSSRGGFPDVGRGYDDRSTGLGLRDFVQVPYMSNVGYSAAPGLGVSLTGAGGVSALGGAGNWALDDPALSARLAAYDTGLGGRPSAFGLNGAGLKSESGRSAASILPEDASATLFVDGLPADCSRREAAHIFRPFIGFKEVRVVHKDAKRGGGDKVVLCFVEFTDARCAATALEALQGYKLDEKDSDSTLRVTFAKYSGPRGSGPRDRSPARGRDRSPFRGRDRRR</sequence>
<evidence type="ECO:0000313" key="2">
    <source>
        <dbReference type="Proteomes" id="UP001162992"/>
    </source>
</evidence>
<accession>A0ACC2D7C6</accession>
<evidence type="ECO:0000313" key="1">
    <source>
        <dbReference type="EMBL" id="KAJ7550105.1"/>
    </source>
</evidence>
<keyword evidence="2" id="KW-1185">Reference proteome</keyword>
<reference evidence="2" key="1">
    <citation type="journal article" date="2024" name="Proc. Natl. Acad. Sci. U.S.A.">
        <title>Extraordinary preservation of gene collinearity over three hundred million years revealed in homosporous lycophytes.</title>
        <authorList>
            <person name="Li C."/>
            <person name="Wickell D."/>
            <person name="Kuo L.Y."/>
            <person name="Chen X."/>
            <person name="Nie B."/>
            <person name="Liao X."/>
            <person name="Peng D."/>
            <person name="Ji J."/>
            <person name="Jenkins J."/>
            <person name="Williams M."/>
            <person name="Shu S."/>
            <person name="Plott C."/>
            <person name="Barry K."/>
            <person name="Rajasekar S."/>
            <person name="Grimwood J."/>
            <person name="Han X."/>
            <person name="Sun S."/>
            <person name="Hou Z."/>
            <person name="He W."/>
            <person name="Dai G."/>
            <person name="Sun C."/>
            <person name="Schmutz J."/>
            <person name="Leebens-Mack J.H."/>
            <person name="Li F.W."/>
            <person name="Wang L."/>
        </authorList>
    </citation>
    <scope>NUCLEOTIDE SEQUENCE [LARGE SCALE GENOMIC DNA]</scope>
    <source>
        <strain evidence="2">cv. PW_Plant_1</strain>
    </source>
</reference>
<gene>
    <name evidence="1" type="ORF">O6H91_07G083400</name>
</gene>